<dbReference type="GO" id="GO:0016020">
    <property type="term" value="C:membrane"/>
    <property type="evidence" value="ECO:0007669"/>
    <property type="project" value="UniProtKB-SubCell"/>
</dbReference>
<evidence type="ECO:0000313" key="7">
    <source>
        <dbReference type="Proteomes" id="UP000316770"/>
    </source>
</evidence>
<dbReference type="InterPro" id="IPR000537">
    <property type="entry name" value="UbiA_prenyltransferase"/>
</dbReference>
<evidence type="ECO:0000256" key="3">
    <source>
        <dbReference type="ARBA" id="ARBA00022989"/>
    </source>
</evidence>
<feature type="transmembrane region" description="Helical" evidence="5">
    <location>
        <begin position="254"/>
        <end position="271"/>
    </location>
</feature>
<dbReference type="RefSeq" id="WP_197453081.1">
    <property type="nucleotide sequence ID" value="NZ_CP036318.1"/>
</dbReference>
<feature type="transmembrane region" description="Helical" evidence="5">
    <location>
        <begin position="223"/>
        <end position="242"/>
    </location>
</feature>
<dbReference type="Proteomes" id="UP000316770">
    <property type="component" value="Chromosome"/>
</dbReference>
<dbReference type="GO" id="GO:0016765">
    <property type="term" value="F:transferase activity, transferring alkyl or aryl (other than methyl) groups"/>
    <property type="evidence" value="ECO:0007669"/>
    <property type="project" value="InterPro"/>
</dbReference>
<gene>
    <name evidence="6" type="ORF">Mal33_14290</name>
</gene>
<dbReference type="AlphaFoldDB" id="A0A518IQU0"/>
<keyword evidence="6" id="KW-0808">Transferase</keyword>
<accession>A0A518IQU0</accession>
<evidence type="ECO:0000256" key="4">
    <source>
        <dbReference type="ARBA" id="ARBA00023136"/>
    </source>
</evidence>
<keyword evidence="3 5" id="KW-1133">Transmembrane helix</keyword>
<dbReference type="EMBL" id="CP036318">
    <property type="protein sequence ID" value="QDV55455.1"/>
    <property type="molecule type" value="Genomic_DNA"/>
</dbReference>
<evidence type="ECO:0000256" key="5">
    <source>
        <dbReference type="SAM" id="Phobius"/>
    </source>
</evidence>
<comment type="subcellular location">
    <subcellularLocation>
        <location evidence="1">Membrane</location>
        <topology evidence="1">Multi-pass membrane protein</topology>
    </subcellularLocation>
</comment>
<reference evidence="6 7" key="1">
    <citation type="submission" date="2019-02" db="EMBL/GenBank/DDBJ databases">
        <title>Deep-cultivation of Planctomycetes and their phenomic and genomic characterization uncovers novel biology.</title>
        <authorList>
            <person name="Wiegand S."/>
            <person name="Jogler M."/>
            <person name="Boedeker C."/>
            <person name="Pinto D."/>
            <person name="Vollmers J."/>
            <person name="Rivas-Marin E."/>
            <person name="Kohn T."/>
            <person name="Peeters S.H."/>
            <person name="Heuer A."/>
            <person name="Rast P."/>
            <person name="Oberbeckmann S."/>
            <person name="Bunk B."/>
            <person name="Jeske O."/>
            <person name="Meyerdierks A."/>
            <person name="Storesund J.E."/>
            <person name="Kallscheuer N."/>
            <person name="Luecker S."/>
            <person name="Lage O.M."/>
            <person name="Pohl T."/>
            <person name="Merkel B.J."/>
            <person name="Hornburger P."/>
            <person name="Mueller R.-W."/>
            <person name="Bruemmer F."/>
            <person name="Labrenz M."/>
            <person name="Spormann A.M."/>
            <person name="Op den Camp H."/>
            <person name="Overmann J."/>
            <person name="Amann R."/>
            <person name="Jetten M.S.M."/>
            <person name="Mascher T."/>
            <person name="Medema M.H."/>
            <person name="Devos D.P."/>
            <person name="Kaster A.-K."/>
            <person name="Ovreas L."/>
            <person name="Rohde M."/>
            <person name="Galperin M.Y."/>
            <person name="Jogler C."/>
        </authorList>
    </citation>
    <scope>NUCLEOTIDE SEQUENCE [LARGE SCALE GENOMIC DNA]</scope>
    <source>
        <strain evidence="6 7">Mal33</strain>
    </source>
</reference>
<feature type="transmembrane region" description="Helical" evidence="5">
    <location>
        <begin position="139"/>
        <end position="157"/>
    </location>
</feature>
<organism evidence="6 7">
    <name type="scientific">Rosistilla oblonga</name>
    <dbReference type="NCBI Taxonomy" id="2527990"/>
    <lineage>
        <taxon>Bacteria</taxon>
        <taxon>Pseudomonadati</taxon>
        <taxon>Planctomycetota</taxon>
        <taxon>Planctomycetia</taxon>
        <taxon>Pirellulales</taxon>
        <taxon>Pirellulaceae</taxon>
        <taxon>Rosistilla</taxon>
    </lineage>
</organism>
<keyword evidence="7" id="KW-1185">Reference proteome</keyword>
<protein>
    <submittedName>
        <fullName evidence="6">Prenyltransferase</fullName>
    </submittedName>
</protein>
<evidence type="ECO:0000313" key="6">
    <source>
        <dbReference type="EMBL" id="QDV55455.1"/>
    </source>
</evidence>
<name>A0A518IQU0_9BACT</name>
<evidence type="ECO:0000256" key="1">
    <source>
        <dbReference type="ARBA" id="ARBA00004141"/>
    </source>
</evidence>
<keyword evidence="2 5" id="KW-0812">Transmembrane</keyword>
<keyword evidence="4 5" id="KW-0472">Membrane</keyword>
<feature type="transmembrane region" description="Helical" evidence="5">
    <location>
        <begin position="85"/>
        <end position="103"/>
    </location>
</feature>
<feature type="transmembrane region" description="Helical" evidence="5">
    <location>
        <begin position="193"/>
        <end position="217"/>
    </location>
</feature>
<dbReference type="Pfam" id="PF01040">
    <property type="entry name" value="UbiA"/>
    <property type="match status" value="1"/>
</dbReference>
<evidence type="ECO:0000256" key="2">
    <source>
        <dbReference type="ARBA" id="ARBA00022692"/>
    </source>
</evidence>
<proteinExistence type="predicted"/>
<sequence length="279" mass="31810">MLEIIKIARPGFWPTHVWFYLLPFAGRDMFGSIPFWLGCFYVSFPLGLLLYGWNDLGDYVSDRCNPRKDSWLFGGRPDAAMRRRLPWIIAAVQVPFLIAFVIIGGWWMLLWFAAVLLTNATYNTLGFKRLPVLDLLNQIGYLLIFLLGSWLCGVPQLNAATMVFSALFAMQSHLFGQLMDIEEDRIAERHNTAITLGAVPSKWLLVGIMLVEVAISWTYFQSPIVAGFMFAGAIFFSLDALAGPKQYPPLFTKLFFIAWNLIVIATMHFVWRYGVFLVE</sequence>
<feature type="transmembrane region" description="Helical" evidence="5">
    <location>
        <begin position="33"/>
        <end position="53"/>
    </location>
</feature>